<dbReference type="PROSITE" id="PS01016">
    <property type="entry name" value="GLYCOPROTEASE"/>
    <property type="match status" value="1"/>
</dbReference>
<dbReference type="HAMAP" id="MF_01445">
    <property type="entry name" value="TsaD"/>
    <property type="match status" value="1"/>
</dbReference>
<feature type="binding site" evidence="8">
    <location>
        <position position="179"/>
    </location>
    <ligand>
        <name>substrate</name>
    </ligand>
</feature>
<gene>
    <name evidence="8" type="primary">tsaD</name>
    <name evidence="10" type="ORF">UF10_00180</name>
</gene>
<protein>
    <recommendedName>
        <fullName evidence="8">tRNA N6-adenosine threonylcarbamoyltransferase</fullName>
        <ecNumber evidence="8">2.3.1.234</ecNumber>
    </recommendedName>
    <alternativeName>
        <fullName evidence="8">N6-L-threonylcarbamoyladenine synthase</fullName>
        <shortName evidence="8">t(6)A synthase</shortName>
    </alternativeName>
    <alternativeName>
        <fullName evidence="8">t(6)A37 threonylcarbamoyladenosine biosynthesis protein TsaD</fullName>
    </alternativeName>
    <alternativeName>
        <fullName evidence="8">tRNA threonylcarbamoyladenosine biosynthesis protein TsaD</fullName>
    </alternativeName>
</protein>
<dbReference type="Proteomes" id="UP000241434">
    <property type="component" value="Unassembled WGS sequence"/>
</dbReference>
<dbReference type="FunFam" id="3.30.420.40:FF:000040">
    <property type="entry name" value="tRNA N6-adenosine threonylcarbamoyltransferase"/>
    <property type="match status" value="1"/>
</dbReference>
<comment type="subcellular location">
    <subcellularLocation>
        <location evidence="8">Cytoplasm</location>
    </subcellularLocation>
</comment>
<dbReference type="InterPro" id="IPR017861">
    <property type="entry name" value="KAE1/TsaD"/>
</dbReference>
<comment type="caution">
    <text evidence="10">The sequence shown here is derived from an EMBL/GenBank/DDBJ whole genome shotgun (WGS) entry which is preliminary data.</text>
</comment>
<dbReference type="FunFam" id="3.30.420.40:FF:000012">
    <property type="entry name" value="tRNA N6-adenosine threonylcarbamoyltransferase"/>
    <property type="match status" value="1"/>
</dbReference>
<comment type="function">
    <text evidence="8">Required for the formation of a threonylcarbamoyl group on adenosine at position 37 (t(6)A37) in tRNAs that read codons beginning with adenine. Is involved in the transfer of the threonylcarbamoyl moiety of threonylcarbamoyl-AMP (TC-AMP) to the N6 group of A37, together with TsaE and TsaB. TsaD likely plays a direct catalytic role in this reaction.</text>
</comment>
<accession>A0A2P7Q2N3</accession>
<reference evidence="10" key="1">
    <citation type="thesis" date="2015" institute="Rutgers" country="The State University of New Jersey, 14 College Farm Rd., New Brunswick, NJ, USA">
        <title>Ammonia toxicity in bacteria and its implications for treatment of and resource recovery from highly nitrogenous organic wastes.</title>
        <authorList>
            <person name="Luther A.K."/>
        </authorList>
    </citation>
    <scope>NUCLEOTIDE SEQUENCE</scope>
    <source>
        <strain evidence="10">RT-10B</strain>
    </source>
</reference>
<dbReference type="InterPro" id="IPR043129">
    <property type="entry name" value="ATPase_NBD"/>
</dbReference>
<sequence>MNTENKNKENKDIITLAIESSCDETACSILRNGREVLSNIISTQIETHKKFGGVVPEVASRKHIENIDIVVQEALDESNMTFDDITHIAVTYGPGLVGALLVGLSYAKSLAFTLNKPLVGVNHIEGHLSANYIEHKDLKPPFITLIVSGGHTHLVEVKDYGEYEILGKTKDDASGEAFDKIARAMGLGYPGGPIVDRLAKEGNPHAVEFPRACLHEKGYDFSFSGIKSSVLNYLNSMKMKDIEIVPEDVCASFQAAVVDVLTQKTIKACKEKGYKTVTLSGGVASNSGLREKMSELCAQEGIELKYPPLILCTDNAAMIGCAGYYRYINGRRDGMELNAIPNLKINQG</sequence>
<dbReference type="OrthoDB" id="9806197at2"/>
<dbReference type="GO" id="GO:0005737">
    <property type="term" value="C:cytoplasm"/>
    <property type="evidence" value="ECO:0007669"/>
    <property type="project" value="UniProtKB-SubCell"/>
</dbReference>
<evidence type="ECO:0000256" key="8">
    <source>
        <dbReference type="HAMAP-Rule" id="MF_01445"/>
    </source>
</evidence>
<dbReference type="AlphaFoldDB" id="A0A2P7Q2N3"/>
<keyword evidence="2 8" id="KW-0808">Transferase</keyword>
<dbReference type="GO" id="GO:0002949">
    <property type="term" value="P:tRNA threonylcarbamoyladenosine modification"/>
    <property type="evidence" value="ECO:0007669"/>
    <property type="project" value="UniProtKB-UniRule"/>
</dbReference>
<evidence type="ECO:0000259" key="9">
    <source>
        <dbReference type="Pfam" id="PF00814"/>
    </source>
</evidence>
<keyword evidence="11" id="KW-1185">Reference proteome</keyword>
<comment type="catalytic activity">
    <reaction evidence="7 8">
        <text>L-threonylcarbamoyladenylate + adenosine(37) in tRNA = N(6)-L-threonylcarbamoyladenosine(37) in tRNA + AMP + H(+)</text>
        <dbReference type="Rhea" id="RHEA:37059"/>
        <dbReference type="Rhea" id="RHEA-COMP:10162"/>
        <dbReference type="Rhea" id="RHEA-COMP:10163"/>
        <dbReference type="ChEBI" id="CHEBI:15378"/>
        <dbReference type="ChEBI" id="CHEBI:73682"/>
        <dbReference type="ChEBI" id="CHEBI:74411"/>
        <dbReference type="ChEBI" id="CHEBI:74418"/>
        <dbReference type="ChEBI" id="CHEBI:456215"/>
        <dbReference type="EC" id="2.3.1.234"/>
    </reaction>
</comment>
<dbReference type="SUPFAM" id="SSF53067">
    <property type="entry name" value="Actin-like ATPase domain"/>
    <property type="match status" value="2"/>
</dbReference>
<dbReference type="InterPro" id="IPR000905">
    <property type="entry name" value="Gcp-like_dom"/>
</dbReference>
<dbReference type="EC" id="2.3.1.234" evidence="8"/>
<keyword evidence="4 8" id="KW-0479">Metal-binding</keyword>
<evidence type="ECO:0000256" key="5">
    <source>
        <dbReference type="ARBA" id="ARBA00023004"/>
    </source>
</evidence>
<dbReference type="Pfam" id="PF00814">
    <property type="entry name" value="TsaD"/>
    <property type="match status" value="1"/>
</dbReference>
<evidence type="ECO:0000256" key="7">
    <source>
        <dbReference type="ARBA" id="ARBA00048117"/>
    </source>
</evidence>
<dbReference type="InterPro" id="IPR017860">
    <property type="entry name" value="Peptidase_M22_CS"/>
</dbReference>
<dbReference type="CDD" id="cd24133">
    <property type="entry name" value="ASKHA_NBD_TsaD_bac"/>
    <property type="match status" value="1"/>
</dbReference>
<proteinExistence type="inferred from homology"/>
<evidence type="ECO:0000256" key="4">
    <source>
        <dbReference type="ARBA" id="ARBA00022723"/>
    </source>
</evidence>
<dbReference type="PANTHER" id="PTHR11735:SF6">
    <property type="entry name" value="TRNA N6-ADENOSINE THREONYLCARBAMOYLTRANSFERASE, MITOCHONDRIAL"/>
    <property type="match status" value="1"/>
</dbReference>
<comment type="similarity">
    <text evidence="8">Belongs to the KAE1 / TsaD family.</text>
</comment>
<organism evidence="10 11">
    <name type="scientific">Peptostreptococcus russellii</name>
    <dbReference type="NCBI Taxonomy" id="215200"/>
    <lineage>
        <taxon>Bacteria</taxon>
        <taxon>Bacillati</taxon>
        <taxon>Bacillota</taxon>
        <taxon>Clostridia</taxon>
        <taxon>Peptostreptococcales</taxon>
        <taxon>Peptostreptococcaceae</taxon>
        <taxon>Peptostreptococcus</taxon>
    </lineage>
</organism>
<feature type="binding site" evidence="8">
    <location>
        <position position="123"/>
    </location>
    <ligand>
        <name>Fe cation</name>
        <dbReference type="ChEBI" id="CHEBI:24875"/>
    </ligand>
</feature>
<evidence type="ECO:0000256" key="6">
    <source>
        <dbReference type="ARBA" id="ARBA00023315"/>
    </source>
</evidence>
<evidence type="ECO:0000256" key="3">
    <source>
        <dbReference type="ARBA" id="ARBA00022694"/>
    </source>
</evidence>
<evidence type="ECO:0000256" key="1">
    <source>
        <dbReference type="ARBA" id="ARBA00022490"/>
    </source>
</evidence>
<dbReference type="GO" id="GO:0005506">
    <property type="term" value="F:iron ion binding"/>
    <property type="evidence" value="ECO:0007669"/>
    <property type="project" value="UniProtKB-UniRule"/>
</dbReference>
<keyword evidence="3 8" id="KW-0819">tRNA processing</keyword>
<feature type="binding site" evidence="8">
    <location>
        <position position="127"/>
    </location>
    <ligand>
        <name>Fe cation</name>
        <dbReference type="ChEBI" id="CHEBI:24875"/>
    </ligand>
</feature>
<feature type="binding site" evidence="8">
    <location>
        <position position="286"/>
    </location>
    <ligand>
        <name>substrate</name>
    </ligand>
</feature>
<comment type="cofactor">
    <cofactor evidence="8">
        <name>Fe(2+)</name>
        <dbReference type="ChEBI" id="CHEBI:29033"/>
    </cofactor>
    <text evidence="8">Binds 1 Fe(2+) ion per subunit.</text>
</comment>
<feature type="binding site" evidence="8">
    <location>
        <position position="314"/>
    </location>
    <ligand>
        <name>Fe cation</name>
        <dbReference type="ChEBI" id="CHEBI:24875"/>
    </ligand>
</feature>
<keyword evidence="5 8" id="KW-0408">Iron</keyword>
<dbReference type="GO" id="GO:0061711">
    <property type="term" value="F:tRNA N(6)-L-threonylcarbamoyladenine synthase activity"/>
    <property type="evidence" value="ECO:0007669"/>
    <property type="project" value="UniProtKB-EC"/>
</dbReference>
<dbReference type="RefSeq" id="WP_106775856.1">
    <property type="nucleotide sequence ID" value="NZ_JYGE01000001.1"/>
</dbReference>
<evidence type="ECO:0000313" key="11">
    <source>
        <dbReference type="Proteomes" id="UP000241434"/>
    </source>
</evidence>
<dbReference type="NCBIfam" id="TIGR00329">
    <property type="entry name" value="gcp_kae1"/>
    <property type="match status" value="1"/>
</dbReference>
<dbReference type="Gene3D" id="3.30.420.40">
    <property type="match status" value="2"/>
</dbReference>
<evidence type="ECO:0000313" key="10">
    <source>
        <dbReference type="EMBL" id="PSJ32219.1"/>
    </source>
</evidence>
<feature type="binding site" evidence="8">
    <location>
        <position position="192"/>
    </location>
    <ligand>
        <name>substrate</name>
    </ligand>
</feature>
<dbReference type="InterPro" id="IPR022450">
    <property type="entry name" value="TsaD"/>
</dbReference>
<feature type="binding site" evidence="8">
    <location>
        <position position="196"/>
    </location>
    <ligand>
        <name>substrate</name>
    </ligand>
</feature>
<keyword evidence="6 8" id="KW-0012">Acyltransferase</keyword>
<dbReference type="PRINTS" id="PR00789">
    <property type="entry name" value="OSIALOPTASE"/>
</dbReference>
<feature type="binding site" evidence="8">
    <location>
        <begin position="146"/>
        <end position="150"/>
    </location>
    <ligand>
        <name>substrate</name>
    </ligand>
</feature>
<evidence type="ECO:0000256" key="2">
    <source>
        <dbReference type="ARBA" id="ARBA00022679"/>
    </source>
</evidence>
<name>A0A2P7Q2N3_9FIRM</name>
<feature type="domain" description="Gcp-like" evidence="9">
    <location>
        <begin position="35"/>
        <end position="320"/>
    </location>
</feature>
<dbReference type="NCBIfam" id="TIGR03723">
    <property type="entry name" value="T6A_TsaD_YgjD"/>
    <property type="match status" value="1"/>
</dbReference>
<keyword evidence="1 8" id="KW-0963">Cytoplasm</keyword>
<dbReference type="EMBL" id="JYGE01000001">
    <property type="protein sequence ID" value="PSJ32219.1"/>
    <property type="molecule type" value="Genomic_DNA"/>
</dbReference>
<dbReference type="PANTHER" id="PTHR11735">
    <property type="entry name" value="TRNA N6-ADENOSINE THREONYLCARBAMOYLTRANSFERASE"/>
    <property type="match status" value="1"/>
</dbReference>